<evidence type="ECO:0000313" key="2">
    <source>
        <dbReference type="Proteomes" id="UP001157114"/>
    </source>
</evidence>
<organism evidence="1 2">
    <name type="scientific">Paenibacillus glycanilyticus</name>
    <dbReference type="NCBI Taxonomy" id="126569"/>
    <lineage>
        <taxon>Bacteria</taxon>
        <taxon>Bacillati</taxon>
        <taxon>Bacillota</taxon>
        <taxon>Bacilli</taxon>
        <taxon>Bacillales</taxon>
        <taxon>Paenibacillaceae</taxon>
        <taxon>Paenibacillus</taxon>
    </lineage>
</organism>
<dbReference type="EMBL" id="BSSQ01000016">
    <property type="protein sequence ID" value="GLX69997.1"/>
    <property type="molecule type" value="Genomic_DNA"/>
</dbReference>
<keyword evidence="2" id="KW-1185">Reference proteome</keyword>
<dbReference type="Proteomes" id="UP001157114">
    <property type="component" value="Unassembled WGS sequence"/>
</dbReference>
<dbReference type="InterPro" id="IPR003719">
    <property type="entry name" value="Phenazine_PhzF-like"/>
</dbReference>
<sequence length="293" mass="32566">MQFYMVDVFAERKYQGNQLAVLLPDKELATSEMQQIAKEFNFSEITFILSDRKTDGGYEVRIFTPDLEIPFAGHPSLGTAYVIRHLLEEDLKDEPVVLNLGVGQIPVSFSEGEGDIPVLWMKQKQPEFGAAIDPAVVAGILQIDPEAIDAKYPIRTVSTGLPSVIVPLKTLDVVQRCAIHHGKFERFLKDVADANILVYAPETIHEANDLHVRVFVNDTGYYEDPATGSANGNLASYLLENRVLEKDRIELRVEQGYSVGRDSLLLMDASKSGELFDINIGGKVFPVAKGEWL</sequence>
<dbReference type="Pfam" id="PF02567">
    <property type="entry name" value="PhzC-PhzF"/>
    <property type="match status" value="1"/>
</dbReference>
<dbReference type="SUPFAM" id="SSF54506">
    <property type="entry name" value="Diaminopimelate epimerase-like"/>
    <property type="match status" value="1"/>
</dbReference>
<name>A0ABQ6GLT8_9BACL</name>
<dbReference type="PANTHER" id="PTHR13774:SF32">
    <property type="entry name" value="ANTISENSE-ENHANCING SEQUENCE 1"/>
    <property type="match status" value="1"/>
</dbReference>
<dbReference type="Gene3D" id="3.10.310.10">
    <property type="entry name" value="Diaminopimelate Epimerase, Chain A, domain 1"/>
    <property type="match status" value="2"/>
</dbReference>
<proteinExistence type="predicted"/>
<dbReference type="NCBIfam" id="TIGR00654">
    <property type="entry name" value="PhzF_family"/>
    <property type="match status" value="1"/>
</dbReference>
<accession>A0ABQ6GLT8</accession>
<dbReference type="RefSeq" id="WP_284240756.1">
    <property type="nucleotide sequence ID" value="NZ_BSSQ01000016.1"/>
</dbReference>
<comment type="caution">
    <text evidence="1">The sequence shown here is derived from an EMBL/GenBank/DDBJ whole genome shotgun (WGS) entry which is preliminary data.</text>
</comment>
<dbReference type="PIRSF" id="PIRSF016184">
    <property type="entry name" value="PhzC_PhzF"/>
    <property type="match status" value="1"/>
</dbReference>
<gene>
    <name evidence="1" type="ORF">MU1_43430</name>
</gene>
<dbReference type="PANTHER" id="PTHR13774">
    <property type="entry name" value="PHENAZINE BIOSYNTHESIS PROTEIN"/>
    <property type="match status" value="1"/>
</dbReference>
<protein>
    <submittedName>
        <fullName evidence="1">Phenazine biosynthesis protein</fullName>
    </submittedName>
</protein>
<evidence type="ECO:0000313" key="1">
    <source>
        <dbReference type="EMBL" id="GLX69997.1"/>
    </source>
</evidence>
<reference evidence="1 2" key="1">
    <citation type="submission" date="2023-03" db="EMBL/GenBank/DDBJ databases">
        <title>Draft genome sequence of the bacteria which degrade cell wall of Tricholomamatutake.</title>
        <authorList>
            <person name="Konishi Y."/>
            <person name="Fukuta Y."/>
            <person name="Shirasaka N."/>
        </authorList>
    </citation>
    <scope>NUCLEOTIDE SEQUENCE [LARGE SCALE GENOMIC DNA]</scope>
    <source>
        <strain evidence="2">mu1</strain>
    </source>
</reference>